<organism evidence="10 11">
    <name type="scientific">Fusobacterium necrophorum subsp. funduliforme B35</name>
    <dbReference type="NCBI Taxonomy" id="1226633"/>
    <lineage>
        <taxon>Bacteria</taxon>
        <taxon>Fusobacteriati</taxon>
        <taxon>Fusobacteriota</taxon>
        <taxon>Fusobacteriia</taxon>
        <taxon>Fusobacteriales</taxon>
        <taxon>Fusobacteriaceae</taxon>
        <taxon>Fusobacterium</taxon>
    </lineage>
</organism>
<evidence type="ECO:0000256" key="1">
    <source>
        <dbReference type="ARBA" id="ARBA00004651"/>
    </source>
</evidence>
<dbReference type="GO" id="GO:0015379">
    <property type="term" value="F:potassium:chloride symporter activity"/>
    <property type="evidence" value="ECO:0007669"/>
    <property type="project" value="InterPro"/>
</dbReference>
<proteinExistence type="predicted"/>
<evidence type="ECO:0000256" key="2">
    <source>
        <dbReference type="ARBA" id="ARBA00022448"/>
    </source>
</evidence>
<evidence type="ECO:0000256" key="5">
    <source>
        <dbReference type="ARBA" id="ARBA00022692"/>
    </source>
</evidence>
<dbReference type="RefSeq" id="WP_039122078.1">
    <property type="nucleotide sequence ID" value="NZ_AOJP01000007.1"/>
</dbReference>
<comment type="subcellular location">
    <subcellularLocation>
        <location evidence="1">Cell membrane</location>
        <topology evidence="1">Multi-pass membrane protein</topology>
    </subcellularLocation>
</comment>
<evidence type="ECO:0000256" key="9">
    <source>
        <dbReference type="ARBA" id="ARBA00023136"/>
    </source>
</evidence>
<dbReference type="InterPro" id="IPR004772">
    <property type="entry name" value="TrkH"/>
</dbReference>
<keyword evidence="4" id="KW-0633">Potassium transport</keyword>
<accession>A0A017H628</accession>
<comment type="caution">
    <text evidence="10">The sequence shown here is derived from an EMBL/GenBank/DDBJ whole genome shotgun (WGS) entry which is preliminary data.</text>
</comment>
<evidence type="ECO:0000256" key="6">
    <source>
        <dbReference type="ARBA" id="ARBA00022958"/>
    </source>
</evidence>
<keyword evidence="5" id="KW-0812">Transmembrane</keyword>
<keyword evidence="8" id="KW-0406">Ion transport</keyword>
<dbReference type="PANTHER" id="PTHR32024">
    <property type="entry name" value="TRK SYSTEM POTASSIUM UPTAKE PROTEIN TRKG-RELATED"/>
    <property type="match status" value="1"/>
</dbReference>
<evidence type="ECO:0000313" key="10">
    <source>
        <dbReference type="EMBL" id="KID48915.1"/>
    </source>
</evidence>
<evidence type="ECO:0000313" key="11">
    <source>
        <dbReference type="Proteomes" id="UP000031184"/>
    </source>
</evidence>
<dbReference type="GO" id="GO:0005886">
    <property type="term" value="C:plasma membrane"/>
    <property type="evidence" value="ECO:0007669"/>
    <property type="project" value="UniProtKB-SubCell"/>
</dbReference>
<dbReference type="PATRIC" id="fig|1226633.4.peg.1500"/>
<name>A0A017H628_9FUSO</name>
<evidence type="ECO:0000256" key="4">
    <source>
        <dbReference type="ARBA" id="ARBA00022538"/>
    </source>
</evidence>
<keyword evidence="3" id="KW-1003">Cell membrane</keyword>
<evidence type="ECO:0000256" key="7">
    <source>
        <dbReference type="ARBA" id="ARBA00022989"/>
    </source>
</evidence>
<dbReference type="EMBL" id="AUZI01000019">
    <property type="protein sequence ID" value="KID48915.1"/>
    <property type="molecule type" value="Genomic_DNA"/>
</dbReference>
<gene>
    <name evidence="10" type="ORF">C095_07445</name>
</gene>
<evidence type="ECO:0000256" key="3">
    <source>
        <dbReference type="ARBA" id="ARBA00022475"/>
    </source>
</evidence>
<dbReference type="NCBIfam" id="TIGR00933">
    <property type="entry name" value="2a38"/>
    <property type="match status" value="1"/>
</dbReference>
<keyword evidence="9" id="KW-0472">Membrane</keyword>
<reference evidence="10 11" key="1">
    <citation type="submission" date="2013-08" db="EMBL/GenBank/DDBJ databases">
        <title>An opportunistic ruminal bacterium that causes liver abscesses in cattle.</title>
        <authorList>
            <person name="Benahmed F.H."/>
            <person name="Rasmussen M."/>
            <person name="Harbottle H."/>
            <person name="Soppet D."/>
            <person name="Nagaraja T.G."/>
            <person name="Davidson M."/>
        </authorList>
    </citation>
    <scope>NUCLEOTIDE SEQUENCE [LARGE SCALE GENOMIC DNA]</scope>
    <source>
        <strain evidence="10 11">B35</strain>
    </source>
</reference>
<keyword evidence="7" id="KW-1133">Transmembrane helix</keyword>
<keyword evidence="6" id="KW-0630">Potassium</keyword>
<dbReference type="InterPro" id="IPR003445">
    <property type="entry name" value="Cat_transpt"/>
</dbReference>
<evidence type="ECO:0000256" key="8">
    <source>
        <dbReference type="ARBA" id="ARBA00023065"/>
    </source>
</evidence>
<dbReference type="Pfam" id="PF02386">
    <property type="entry name" value="TrkH"/>
    <property type="match status" value="1"/>
</dbReference>
<protein>
    <submittedName>
        <fullName evidence="10">Potassium transporter KtrB</fullName>
    </submittedName>
</protein>
<keyword evidence="2" id="KW-0813">Transport</keyword>
<dbReference type="Proteomes" id="UP000031184">
    <property type="component" value="Unassembled WGS sequence"/>
</dbReference>
<sequence length="444" mass="48425">MKGDKEQISPSRKLILGFLSVIAVGVFLLMLPFSLKEGKSLNFLEALFTVVSAVCVTGLTVVDVSEVFSPLGDVILIALIQIGGLGVMTFSSIVFLLAGQKMTLYTRILLKEERNANSVGEILNFVRLMLLTVFIIESIGAVILIHEFRKIMPHEQAIYYGIFHSISAFCNAGFSLFSNSLENFRGNSVISLTISYLIILGGMGFAIINSFIMMIRKGVSRFTLTSKLAIHISMILTFGGAVLFFLLEFSNSATLSPLPWSEKIISSVFQSVTLRTAGFNTIPLGNLRSATVFMACIWMLIGASPGSTGGGIKTTTLGVILFYVIGIIRGKEHVEIFNRRLDWDVMNKALALLVVSLSYIALVILFLLVLEPFSMEKIVFEVVSAFGTVGLTMGITPYLSVTSKLVIIVTMFVGRLGPMTIALALGEKKKKARVQCPKEDILIG</sequence>
<dbReference type="AlphaFoldDB" id="A0A017H628"/>
<dbReference type="PANTHER" id="PTHR32024:SF1">
    <property type="entry name" value="KTR SYSTEM POTASSIUM UPTAKE PROTEIN B"/>
    <property type="match status" value="1"/>
</dbReference>
<dbReference type="OrthoDB" id="9810952at2"/>